<feature type="compositionally biased region" description="Polar residues" evidence="2">
    <location>
        <begin position="66"/>
        <end position="75"/>
    </location>
</feature>
<dbReference type="Pfam" id="PF00010">
    <property type="entry name" value="HLH"/>
    <property type="match status" value="1"/>
</dbReference>
<feature type="domain" description="BHLH" evidence="3">
    <location>
        <begin position="496"/>
        <end position="548"/>
    </location>
</feature>
<dbReference type="PROSITE" id="PS50888">
    <property type="entry name" value="BHLH"/>
    <property type="match status" value="1"/>
</dbReference>
<dbReference type="Proteomes" id="UP000076420">
    <property type="component" value="Unassembled WGS sequence"/>
</dbReference>
<dbReference type="InterPro" id="IPR011598">
    <property type="entry name" value="bHLH_dom"/>
</dbReference>
<reference evidence="4" key="1">
    <citation type="submission" date="2020-05" db="UniProtKB">
        <authorList>
            <consortium name="EnsemblMetazoa"/>
        </authorList>
    </citation>
    <scope>IDENTIFICATION</scope>
    <source>
        <strain evidence="4">BB02</strain>
    </source>
</reference>
<accession>A0A2C9KD22</accession>
<dbReference type="Gene3D" id="4.10.280.10">
    <property type="entry name" value="Helix-loop-helix DNA-binding domain"/>
    <property type="match status" value="1"/>
</dbReference>
<feature type="compositionally biased region" description="Low complexity" evidence="2">
    <location>
        <begin position="76"/>
        <end position="296"/>
    </location>
</feature>
<organism evidence="4 5">
    <name type="scientific">Biomphalaria glabrata</name>
    <name type="common">Bloodfluke planorb</name>
    <name type="synonym">Freshwater snail</name>
    <dbReference type="NCBI Taxonomy" id="6526"/>
    <lineage>
        <taxon>Eukaryota</taxon>
        <taxon>Metazoa</taxon>
        <taxon>Spiralia</taxon>
        <taxon>Lophotrochozoa</taxon>
        <taxon>Mollusca</taxon>
        <taxon>Gastropoda</taxon>
        <taxon>Heterobranchia</taxon>
        <taxon>Euthyneura</taxon>
        <taxon>Panpulmonata</taxon>
        <taxon>Hygrophila</taxon>
        <taxon>Lymnaeoidea</taxon>
        <taxon>Planorbidae</taxon>
        <taxon>Biomphalaria</taxon>
    </lineage>
</organism>
<feature type="compositionally biased region" description="Basic and acidic residues" evidence="2">
    <location>
        <begin position="52"/>
        <end position="61"/>
    </location>
</feature>
<feature type="region of interest" description="Disordered" evidence="2">
    <location>
        <begin position="426"/>
        <end position="508"/>
    </location>
</feature>
<evidence type="ECO:0000313" key="5">
    <source>
        <dbReference type="Proteomes" id="UP000076420"/>
    </source>
</evidence>
<feature type="compositionally biased region" description="Polar residues" evidence="2">
    <location>
        <begin position="468"/>
        <end position="478"/>
    </location>
</feature>
<protein>
    <recommendedName>
        <fullName evidence="3">BHLH domain-containing protein</fullName>
    </recommendedName>
</protein>
<evidence type="ECO:0000259" key="3">
    <source>
        <dbReference type="PROSITE" id="PS50888"/>
    </source>
</evidence>
<dbReference type="GO" id="GO:0046983">
    <property type="term" value="F:protein dimerization activity"/>
    <property type="evidence" value="ECO:0007669"/>
    <property type="project" value="InterPro"/>
</dbReference>
<gene>
    <name evidence="4" type="primary">106062525</name>
</gene>
<feature type="compositionally biased region" description="Polar residues" evidence="2">
    <location>
        <begin position="25"/>
        <end position="43"/>
    </location>
</feature>
<evidence type="ECO:0000313" key="4">
    <source>
        <dbReference type="EnsemblMetazoa" id="BGLB017676-PA"/>
    </source>
</evidence>
<dbReference type="SUPFAM" id="SSF47459">
    <property type="entry name" value="HLH, helix-loop-helix DNA-binding domain"/>
    <property type="match status" value="1"/>
</dbReference>
<feature type="compositionally biased region" description="Basic and acidic residues" evidence="2">
    <location>
        <begin position="493"/>
        <end position="506"/>
    </location>
</feature>
<proteinExistence type="predicted"/>
<keyword evidence="1" id="KW-0175">Coiled coil</keyword>
<dbReference type="KEGG" id="bgt:106062525"/>
<dbReference type="VEuPathDB" id="VectorBase:BGLB017676"/>
<feature type="compositionally biased region" description="Polar residues" evidence="2">
    <location>
        <begin position="297"/>
        <end position="321"/>
    </location>
</feature>
<evidence type="ECO:0000256" key="1">
    <source>
        <dbReference type="SAM" id="Coils"/>
    </source>
</evidence>
<feature type="coiled-coil region" evidence="1">
    <location>
        <begin position="552"/>
        <end position="579"/>
    </location>
</feature>
<feature type="region of interest" description="Disordered" evidence="2">
    <location>
        <begin position="1"/>
        <end position="324"/>
    </location>
</feature>
<evidence type="ECO:0000256" key="2">
    <source>
        <dbReference type="SAM" id="MobiDB-lite"/>
    </source>
</evidence>
<sequence>MAKTKSPMAPEYEPMSMKPELDNDALQSVNSMHDAQPITQQCKVKQKYGQAWKEESTKTEVDLIQGQASNSSSSPHLQRQTSSSLSSSHPQRQTSSSSSNSHPQRQTSSSSSNSHPQRQTSNSSSSSHPQIQTSNSSSSSHPQRQTSSSLSSSHPQRQTSNSSSSSHPQRQTSSSLSSSHPHRQTSNSSSSSHPQRQTSNSSSSSHPQRQTSNSSSSSHPQRQTSNSSSSSHPQRQTSSSLSSSHPQRQTSSSLSSSHSQRHSSSSSSSSHPQRQTSSSFSSSHSQRQTSSSFSSSYPQRLTPNSFSGSHPQSQTSYQSAKYHSADKIFSRPHKVLSNVTSDNIKSPLPTLSSMATPSASHSRCKLLPCQQNLTSEDFAQSFSASLYISHKSLSRVKSLPNLQNHDVDSALRPVVVKSEIVTAVTANETASSSSATEAPKRRGRPPKFVNGERRNPSTTTAEADRSSRSAYPQTSNPQRVVHPSDVSQPARSRMGDIRNRQNESERRRRQIMADNLAGLKNAVPRLAQQANASMISILVEARAYILTLQDLHARQEQDRLSLTRKKEALERLLDSIKET</sequence>
<dbReference type="EnsemblMetazoa" id="BGLB017676-RA">
    <property type="protein sequence ID" value="BGLB017676-PA"/>
    <property type="gene ID" value="BGLB017676"/>
</dbReference>
<name>A0A2C9KD22_BIOGL</name>
<feature type="compositionally biased region" description="Low complexity" evidence="2">
    <location>
        <begin position="426"/>
        <end position="437"/>
    </location>
</feature>
<dbReference type="InterPro" id="IPR036638">
    <property type="entry name" value="HLH_DNA-bd_sf"/>
</dbReference>
<dbReference type="SMART" id="SM00353">
    <property type="entry name" value="HLH"/>
    <property type="match status" value="1"/>
</dbReference>
<dbReference type="AlphaFoldDB" id="A0A2C9KD22"/>